<dbReference type="InterPro" id="IPR000713">
    <property type="entry name" value="Mur_ligase_N"/>
</dbReference>
<dbReference type="InterPro" id="IPR004101">
    <property type="entry name" value="Mur_ligase_C"/>
</dbReference>
<feature type="domain" description="Mur ligase central" evidence="17">
    <location>
        <begin position="107"/>
        <end position="305"/>
    </location>
</feature>
<evidence type="ECO:0000256" key="10">
    <source>
        <dbReference type="ARBA" id="ARBA00075482"/>
    </source>
</evidence>
<dbReference type="Gene3D" id="3.90.190.20">
    <property type="entry name" value="Mur ligase, C-terminal domain"/>
    <property type="match status" value="1"/>
</dbReference>
<keyword evidence="2 13" id="KW-0132">Cell division</keyword>
<feature type="binding site" evidence="13">
    <location>
        <begin position="151"/>
        <end position="152"/>
    </location>
    <ligand>
        <name>UDP-N-acetyl-alpha-D-muramoyl-L-alanyl-D-glutamate</name>
        <dbReference type="ChEBI" id="CHEBI:83900"/>
    </ligand>
</feature>
<accession>A0A5D3WIL5</accession>
<comment type="subcellular location">
    <subcellularLocation>
        <location evidence="13 14">Cytoplasm</location>
    </subcellularLocation>
</comment>
<dbReference type="Pfam" id="PF02875">
    <property type="entry name" value="Mur_ligase_C"/>
    <property type="match status" value="1"/>
</dbReference>
<feature type="short sequence motif" description="Meso-diaminopimelate recognition motif" evidence="13">
    <location>
        <begin position="401"/>
        <end position="404"/>
    </location>
</feature>
<comment type="function">
    <text evidence="13">Catalyzes the addition of meso-diaminopimelic acid to the nucleotide precursor UDP-N-acetylmuramoyl-L-alanyl-D-glutamate (UMAG) in the biosynthesis of bacterial cell-wall peptidoglycan.</text>
</comment>
<dbReference type="OrthoDB" id="9800958at2"/>
<dbReference type="PANTHER" id="PTHR23135">
    <property type="entry name" value="MUR LIGASE FAMILY MEMBER"/>
    <property type="match status" value="1"/>
</dbReference>
<feature type="binding site" evidence="13">
    <location>
        <position position="186"/>
    </location>
    <ligand>
        <name>UDP-N-acetyl-alpha-D-muramoyl-L-alanyl-D-glutamate</name>
        <dbReference type="ChEBI" id="CHEBI:83900"/>
    </ligand>
</feature>
<feature type="binding site" evidence="13">
    <location>
        <position position="184"/>
    </location>
    <ligand>
        <name>UDP-N-acetyl-alpha-D-muramoyl-L-alanyl-D-glutamate</name>
        <dbReference type="ChEBI" id="CHEBI:83900"/>
    </ligand>
</feature>
<evidence type="ECO:0000256" key="14">
    <source>
        <dbReference type="RuleBase" id="RU004135"/>
    </source>
</evidence>
<dbReference type="InterPro" id="IPR005761">
    <property type="entry name" value="UDP-N-AcMur-Glu-dNH2Pim_ligase"/>
</dbReference>
<name>A0A5D3WIL5_9BACT</name>
<dbReference type="GO" id="GO:0000287">
    <property type="term" value="F:magnesium ion binding"/>
    <property type="evidence" value="ECO:0007669"/>
    <property type="project" value="UniProtKB-UniRule"/>
</dbReference>
<keyword evidence="13" id="KW-0547">Nucleotide-binding</keyword>
<dbReference type="SUPFAM" id="SSF63418">
    <property type="entry name" value="MurE/MurF N-terminal domain"/>
    <property type="match status" value="1"/>
</dbReference>
<dbReference type="Pfam" id="PF08245">
    <property type="entry name" value="Mur_ligase_M"/>
    <property type="match status" value="1"/>
</dbReference>
<dbReference type="PANTHER" id="PTHR23135:SF4">
    <property type="entry name" value="UDP-N-ACETYLMURAMOYL-L-ALANYL-D-GLUTAMATE--2,6-DIAMINOPIMELATE LIGASE MURE HOMOLOG, CHLOROPLASTIC"/>
    <property type="match status" value="1"/>
</dbReference>
<reference evidence="18 19" key="1">
    <citation type="submission" date="2019-07" db="EMBL/GenBank/DDBJ databases">
        <title>Genomic Encyclopedia of Type Strains, Phase IV (KMG-IV): sequencing the most valuable type-strain genomes for metagenomic binning, comparative biology and taxonomic classification.</title>
        <authorList>
            <person name="Goeker M."/>
        </authorList>
    </citation>
    <scope>NUCLEOTIDE SEQUENCE [LARGE SCALE GENOMIC DNA]</scope>
    <source>
        <strain evidence="18 19">SS015</strain>
    </source>
</reference>
<dbReference type="GO" id="GO:0005737">
    <property type="term" value="C:cytoplasm"/>
    <property type="evidence" value="ECO:0007669"/>
    <property type="project" value="UniProtKB-SubCell"/>
</dbReference>
<dbReference type="SUPFAM" id="SSF53244">
    <property type="entry name" value="MurD-like peptide ligases, peptide-binding domain"/>
    <property type="match status" value="1"/>
</dbReference>
<dbReference type="InterPro" id="IPR013221">
    <property type="entry name" value="Mur_ligase_cen"/>
</dbReference>
<organism evidence="18 19">
    <name type="scientific">Geothermobacter ehrlichii</name>
    <dbReference type="NCBI Taxonomy" id="213224"/>
    <lineage>
        <taxon>Bacteria</taxon>
        <taxon>Pseudomonadati</taxon>
        <taxon>Thermodesulfobacteriota</taxon>
        <taxon>Desulfuromonadia</taxon>
        <taxon>Desulfuromonadales</taxon>
        <taxon>Geothermobacteraceae</taxon>
        <taxon>Geothermobacter</taxon>
    </lineage>
</organism>
<feature type="binding site" evidence="13">
    <location>
        <position position="471"/>
    </location>
    <ligand>
        <name>meso-2,6-diaminopimelate</name>
        <dbReference type="ChEBI" id="CHEBI:57791"/>
    </ligand>
</feature>
<evidence type="ECO:0000259" key="16">
    <source>
        <dbReference type="Pfam" id="PF02875"/>
    </source>
</evidence>
<dbReference type="Gene3D" id="3.40.1190.10">
    <property type="entry name" value="Mur-like, catalytic domain"/>
    <property type="match status" value="1"/>
</dbReference>
<protein>
    <recommendedName>
        <fullName evidence="9 13">UDP-N-acetylmuramoyl-L-alanyl-D-glutamate--2,6-diaminopimelate ligase</fullName>
        <ecNumber evidence="8 13">6.3.2.13</ecNumber>
    </recommendedName>
    <alternativeName>
        <fullName evidence="10 13">Meso-A2pm-adding enzyme</fullName>
    </alternativeName>
    <alternativeName>
        <fullName evidence="11 13">Meso-diaminopimelate-adding enzyme</fullName>
    </alternativeName>
    <alternativeName>
        <fullName evidence="12 13">UDP-MurNAc-L-Ala-D-Glu:meso-diaminopimelate ligase</fullName>
    </alternativeName>
    <alternativeName>
        <fullName evidence="13">UDP-MurNAc-tripeptide synthetase</fullName>
    </alternativeName>
    <alternativeName>
        <fullName evidence="13">UDP-N-acetylmuramyl-tripeptide synthetase</fullName>
    </alternativeName>
</protein>
<evidence type="ECO:0000256" key="3">
    <source>
        <dbReference type="ARBA" id="ARBA00022960"/>
    </source>
</evidence>
<proteinExistence type="inferred from homology"/>
<dbReference type="NCBIfam" id="TIGR01085">
    <property type="entry name" value="murE"/>
    <property type="match status" value="1"/>
</dbReference>
<dbReference type="AlphaFoldDB" id="A0A5D3WIL5"/>
<evidence type="ECO:0000256" key="2">
    <source>
        <dbReference type="ARBA" id="ARBA00022618"/>
    </source>
</evidence>
<dbReference type="GO" id="GO:0071555">
    <property type="term" value="P:cell wall organization"/>
    <property type="evidence" value="ECO:0007669"/>
    <property type="project" value="UniProtKB-KW"/>
</dbReference>
<dbReference type="EC" id="6.3.2.13" evidence="8 13"/>
<evidence type="ECO:0000256" key="9">
    <source>
        <dbReference type="ARBA" id="ARBA00072883"/>
    </source>
</evidence>
<feature type="binding site" evidence="13">
    <location>
        <position position="467"/>
    </location>
    <ligand>
        <name>meso-2,6-diaminopimelate</name>
        <dbReference type="ChEBI" id="CHEBI:57791"/>
    </ligand>
</feature>
<evidence type="ECO:0000256" key="13">
    <source>
        <dbReference type="HAMAP-Rule" id="MF_00208"/>
    </source>
</evidence>
<evidence type="ECO:0000256" key="4">
    <source>
        <dbReference type="ARBA" id="ARBA00022984"/>
    </source>
</evidence>
<keyword evidence="6 13" id="KW-0961">Cell wall biogenesis/degradation</keyword>
<dbReference type="GO" id="GO:0008765">
    <property type="term" value="F:UDP-N-acetylmuramoylalanyl-D-glutamate-2,6-diaminopimelate ligase activity"/>
    <property type="evidence" value="ECO:0007669"/>
    <property type="project" value="UniProtKB-UniRule"/>
</dbReference>
<evidence type="ECO:0000256" key="11">
    <source>
        <dbReference type="ARBA" id="ARBA00076158"/>
    </source>
</evidence>
<evidence type="ECO:0000256" key="1">
    <source>
        <dbReference type="ARBA" id="ARBA00005898"/>
    </source>
</evidence>
<keyword evidence="13" id="KW-0963">Cytoplasm</keyword>
<dbReference type="FunFam" id="3.90.190.20:FF:000006">
    <property type="entry name" value="UDP-N-acetylmuramoyl-L-alanyl-D-glutamate--2,6-diaminopimelate ligase"/>
    <property type="match status" value="1"/>
</dbReference>
<feature type="domain" description="Mur ligase N-terminal catalytic" evidence="15">
    <location>
        <begin position="23"/>
        <end position="95"/>
    </location>
</feature>
<dbReference type="Proteomes" id="UP000324159">
    <property type="component" value="Unassembled WGS sequence"/>
</dbReference>
<evidence type="ECO:0000313" key="19">
    <source>
        <dbReference type="Proteomes" id="UP000324159"/>
    </source>
</evidence>
<dbReference type="NCBIfam" id="NF001126">
    <property type="entry name" value="PRK00139.1-4"/>
    <property type="match status" value="1"/>
</dbReference>
<dbReference type="GO" id="GO:0051301">
    <property type="term" value="P:cell division"/>
    <property type="evidence" value="ECO:0007669"/>
    <property type="project" value="UniProtKB-KW"/>
</dbReference>
<keyword evidence="4 13" id="KW-0573">Peptidoglycan synthesis</keyword>
<keyword evidence="13 18" id="KW-0436">Ligase</keyword>
<evidence type="ECO:0000259" key="15">
    <source>
        <dbReference type="Pfam" id="PF01225"/>
    </source>
</evidence>
<keyword evidence="5 13" id="KW-0131">Cell cycle</keyword>
<feature type="domain" description="Mur ligase C-terminal" evidence="16">
    <location>
        <begin position="328"/>
        <end position="469"/>
    </location>
</feature>
<comment type="catalytic activity">
    <reaction evidence="7 13">
        <text>UDP-N-acetyl-alpha-D-muramoyl-L-alanyl-D-glutamate + meso-2,6-diaminopimelate + ATP = UDP-N-acetyl-alpha-D-muramoyl-L-alanyl-gamma-D-glutamyl-meso-2,6-diaminopimelate + ADP + phosphate + H(+)</text>
        <dbReference type="Rhea" id="RHEA:23676"/>
        <dbReference type="ChEBI" id="CHEBI:15378"/>
        <dbReference type="ChEBI" id="CHEBI:30616"/>
        <dbReference type="ChEBI" id="CHEBI:43474"/>
        <dbReference type="ChEBI" id="CHEBI:57791"/>
        <dbReference type="ChEBI" id="CHEBI:83900"/>
        <dbReference type="ChEBI" id="CHEBI:83905"/>
        <dbReference type="ChEBI" id="CHEBI:456216"/>
        <dbReference type="EC" id="6.3.2.13"/>
    </reaction>
</comment>
<feature type="binding site" evidence="13">
    <location>
        <position position="178"/>
    </location>
    <ligand>
        <name>UDP-N-acetyl-alpha-D-muramoyl-L-alanyl-D-glutamate</name>
        <dbReference type="ChEBI" id="CHEBI:83900"/>
    </ligand>
</feature>
<dbReference type="GO" id="GO:0009252">
    <property type="term" value="P:peptidoglycan biosynthetic process"/>
    <property type="evidence" value="ECO:0007669"/>
    <property type="project" value="UniProtKB-UniRule"/>
</dbReference>
<evidence type="ECO:0000256" key="7">
    <source>
        <dbReference type="ARBA" id="ARBA00050251"/>
    </source>
</evidence>
<comment type="caution">
    <text evidence="18">The sequence shown here is derived from an EMBL/GenBank/DDBJ whole genome shotgun (WGS) entry which is preliminary data.</text>
</comment>
<keyword evidence="3 13" id="KW-0133">Cell shape</keyword>
<dbReference type="HAMAP" id="MF_00208">
    <property type="entry name" value="MurE"/>
    <property type="match status" value="1"/>
</dbReference>
<feature type="binding site" evidence="13">
    <location>
        <begin position="109"/>
        <end position="115"/>
    </location>
    <ligand>
        <name>ATP</name>
        <dbReference type="ChEBI" id="CHEBI:30616"/>
    </ligand>
</feature>
<dbReference type="InterPro" id="IPR036615">
    <property type="entry name" value="Mur_ligase_C_dom_sf"/>
</dbReference>
<dbReference type="GO" id="GO:0005524">
    <property type="term" value="F:ATP binding"/>
    <property type="evidence" value="ECO:0007669"/>
    <property type="project" value="UniProtKB-UniRule"/>
</dbReference>
<evidence type="ECO:0000256" key="8">
    <source>
        <dbReference type="ARBA" id="ARBA00066633"/>
    </source>
</evidence>
<dbReference type="Gene3D" id="3.40.1390.10">
    <property type="entry name" value="MurE/MurF, N-terminal domain"/>
    <property type="match status" value="1"/>
</dbReference>
<evidence type="ECO:0000256" key="6">
    <source>
        <dbReference type="ARBA" id="ARBA00023316"/>
    </source>
</evidence>
<evidence type="ECO:0000256" key="12">
    <source>
        <dbReference type="ARBA" id="ARBA00081560"/>
    </source>
</evidence>
<feature type="binding site" evidence="13">
    <location>
        <position position="377"/>
    </location>
    <ligand>
        <name>meso-2,6-diaminopimelate</name>
        <dbReference type="ChEBI" id="CHEBI:57791"/>
    </ligand>
</feature>
<comment type="similarity">
    <text evidence="1 13">Belongs to the MurCDEF family. MurE subfamily.</text>
</comment>
<dbReference type="RefSeq" id="WP_148896903.1">
    <property type="nucleotide sequence ID" value="NZ_VNIB01000015.1"/>
</dbReference>
<evidence type="ECO:0000313" key="18">
    <source>
        <dbReference type="EMBL" id="TYO96089.1"/>
    </source>
</evidence>
<sequence length="500" mass="53824">MKLSELTAGIEGLRIDGNPEVEVGGICYDSRRVKPGDLFCALRGAVTDGHRFIDQAVEAGAGAVLREDGEPTAGVTTLQTENGRAVMAALAARFYGHPTAGMKVVGITGTNGKTTVSYLLESLLNEADEHVAVIGTVAYRFGSRLLPAPNTTPEAVDLQRLAAEFREQGCTALVMEVSSHALAQQRVVGVAFDVGVFTNLTPEHLDYHREMESYFAAKRLLFAPEGGAARAVINIDDPWGVRLAKERPDAVTCGFDAAARVRIVDAELGMEGIRAKLATPAGELSIRSPLLGRFNLANLVCAAGVGVALGMDTERIERGLAALQRVPGRLESVENRLGARILVDYAHTGDALEKALETLRDLRPRRLLTVFGCGGDRDRGKRPQMGEVAARLSDLVIVTSDNPRSEDPQRIIADILPGLERTEAKRLATAELPEAGTTGYLVIADRRRAIETAVALTGRGDILLVAGKGHEDYQIIGARKIHFDDREEIRRALDGRTTKE</sequence>
<dbReference type="Pfam" id="PF01225">
    <property type="entry name" value="Mur_ligase"/>
    <property type="match status" value="1"/>
</dbReference>
<keyword evidence="19" id="KW-1185">Reference proteome</keyword>
<keyword evidence="13" id="KW-0067">ATP-binding</keyword>
<dbReference type="GO" id="GO:0008360">
    <property type="term" value="P:regulation of cell shape"/>
    <property type="evidence" value="ECO:0007669"/>
    <property type="project" value="UniProtKB-KW"/>
</dbReference>
<feature type="binding site" evidence="13">
    <location>
        <position position="30"/>
    </location>
    <ligand>
        <name>UDP-N-acetyl-alpha-D-muramoyl-L-alanyl-D-glutamate</name>
        <dbReference type="ChEBI" id="CHEBI:83900"/>
    </ligand>
</feature>
<dbReference type="EMBL" id="VNIB01000015">
    <property type="protein sequence ID" value="TYO96089.1"/>
    <property type="molecule type" value="Genomic_DNA"/>
</dbReference>
<dbReference type="InterPro" id="IPR036565">
    <property type="entry name" value="Mur-like_cat_sf"/>
</dbReference>
<comment type="PTM">
    <text evidence="13">Carboxylation is probably crucial for Mg(2+) binding and, consequently, for the gamma-phosphate positioning of ATP.</text>
</comment>
<evidence type="ECO:0000259" key="17">
    <source>
        <dbReference type="Pfam" id="PF08245"/>
    </source>
</evidence>
<comment type="cofactor">
    <cofactor evidence="13">
        <name>Mg(2+)</name>
        <dbReference type="ChEBI" id="CHEBI:18420"/>
    </cofactor>
</comment>
<comment type="caution">
    <text evidence="13">Lacks conserved residue(s) required for the propagation of feature annotation.</text>
</comment>
<gene>
    <name evidence="13" type="primary">murE</name>
    <name evidence="18" type="ORF">EDC39_11535</name>
</gene>
<keyword evidence="13" id="KW-0460">Magnesium</keyword>
<evidence type="ECO:0000256" key="5">
    <source>
        <dbReference type="ARBA" id="ARBA00023306"/>
    </source>
</evidence>
<comment type="pathway">
    <text evidence="13 14">Cell wall biogenesis; peptidoglycan biosynthesis.</text>
</comment>
<feature type="modified residue" description="N6-carboxylysine" evidence="13">
    <location>
        <position position="218"/>
    </location>
</feature>
<feature type="binding site" evidence="13">
    <location>
        <begin position="401"/>
        <end position="404"/>
    </location>
    <ligand>
        <name>meso-2,6-diaminopimelate</name>
        <dbReference type="ChEBI" id="CHEBI:57791"/>
    </ligand>
</feature>
<feature type="binding site" evidence="13">
    <location>
        <position position="150"/>
    </location>
    <ligand>
        <name>UDP-N-acetyl-alpha-D-muramoyl-L-alanyl-D-glutamate</name>
        <dbReference type="ChEBI" id="CHEBI:83900"/>
    </ligand>
</feature>
<dbReference type="SUPFAM" id="SSF53623">
    <property type="entry name" value="MurD-like peptide ligases, catalytic domain"/>
    <property type="match status" value="1"/>
</dbReference>
<dbReference type="InterPro" id="IPR035911">
    <property type="entry name" value="MurE/MurF_N"/>
</dbReference>
<dbReference type="NCBIfam" id="NF001124">
    <property type="entry name" value="PRK00139.1-2"/>
    <property type="match status" value="1"/>
</dbReference>
<dbReference type="UniPathway" id="UPA00219"/>